<dbReference type="AlphaFoldDB" id="A0A931FF23"/>
<comment type="caution">
    <text evidence="3">The sequence shown here is derived from an EMBL/GenBank/DDBJ whole genome shotgun (WGS) entry which is preliminary data.</text>
</comment>
<dbReference type="EMBL" id="JADPRT010000016">
    <property type="protein sequence ID" value="MBF9072407.1"/>
    <property type="molecule type" value="Genomic_DNA"/>
</dbReference>
<evidence type="ECO:0000256" key="1">
    <source>
        <dbReference type="SAM" id="Coils"/>
    </source>
</evidence>
<dbReference type="RefSeq" id="WP_196197573.1">
    <property type="nucleotide sequence ID" value="NZ_JADPRT010000016.1"/>
</dbReference>
<evidence type="ECO:0000256" key="2">
    <source>
        <dbReference type="SAM" id="MobiDB-lite"/>
    </source>
</evidence>
<keyword evidence="1" id="KW-0175">Coiled coil</keyword>
<evidence type="ECO:0000313" key="4">
    <source>
        <dbReference type="Proteomes" id="UP000657385"/>
    </source>
</evidence>
<feature type="coiled-coil region" evidence="1">
    <location>
        <begin position="62"/>
        <end position="89"/>
    </location>
</feature>
<sequence length="118" mass="12346">MTSALQQAGDQMDAALRMMTGGADGDQIGTDELNRATQDFQSTWQYGLGQLKQSLKDTDDGLKQAKSGYQQMEDALSQALNQVSSQEVQPLGAQIDQLAPNTGVMQPGATPAAGGGAK</sequence>
<organism evidence="3 4">
    <name type="scientific">Streptacidiphilus fuscans</name>
    <dbReference type="NCBI Taxonomy" id="2789292"/>
    <lineage>
        <taxon>Bacteria</taxon>
        <taxon>Bacillati</taxon>
        <taxon>Actinomycetota</taxon>
        <taxon>Actinomycetes</taxon>
        <taxon>Kitasatosporales</taxon>
        <taxon>Streptomycetaceae</taxon>
        <taxon>Streptacidiphilus</taxon>
    </lineage>
</organism>
<proteinExistence type="predicted"/>
<reference evidence="3" key="1">
    <citation type="submission" date="2020-11" db="EMBL/GenBank/DDBJ databases">
        <title>Isolation and identification of active actinomycetes.</title>
        <authorList>
            <person name="Yu B."/>
        </authorList>
    </citation>
    <scope>NUCLEOTIDE SEQUENCE</scope>
    <source>
        <strain evidence="3">NEAU-YB345</strain>
    </source>
</reference>
<feature type="region of interest" description="Disordered" evidence="2">
    <location>
        <begin position="99"/>
        <end position="118"/>
    </location>
</feature>
<evidence type="ECO:0000313" key="3">
    <source>
        <dbReference type="EMBL" id="MBF9072407.1"/>
    </source>
</evidence>
<keyword evidence="4" id="KW-1185">Reference proteome</keyword>
<name>A0A931FF23_9ACTN</name>
<gene>
    <name evidence="3" type="ORF">I2501_30725</name>
</gene>
<protein>
    <submittedName>
        <fullName evidence="3">Uncharacterized protein</fullName>
    </submittedName>
</protein>
<accession>A0A931FF23</accession>
<dbReference type="Proteomes" id="UP000657385">
    <property type="component" value="Unassembled WGS sequence"/>
</dbReference>